<gene>
    <name evidence="1" type="ORF">L6164_010494</name>
</gene>
<comment type="caution">
    <text evidence="1">The sequence shown here is derived from an EMBL/GenBank/DDBJ whole genome shotgun (WGS) entry which is preliminary data.</text>
</comment>
<dbReference type="EMBL" id="CM039429">
    <property type="protein sequence ID" value="KAI4349955.1"/>
    <property type="molecule type" value="Genomic_DNA"/>
</dbReference>
<protein>
    <submittedName>
        <fullName evidence="1">Uncharacterized protein</fullName>
    </submittedName>
</protein>
<organism evidence="1 2">
    <name type="scientific">Bauhinia variegata</name>
    <name type="common">Purple orchid tree</name>
    <name type="synonym">Phanera variegata</name>
    <dbReference type="NCBI Taxonomy" id="167791"/>
    <lineage>
        <taxon>Eukaryota</taxon>
        <taxon>Viridiplantae</taxon>
        <taxon>Streptophyta</taxon>
        <taxon>Embryophyta</taxon>
        <taxon>Tracheophyta</taxon>
        <taxon>Spermatophyta</taxon>
        <taxon>Magnoliopsida</taxon>
        <taxon>eudicotyledons</taxon>
        <taxon>Gunneridae</taxon>
        <taxon>Pentapetalae</taxon>
        <taxon>rosids</taxon>
        <taxon>fabids</taxon>
        <taxon>Fabales</taxon>
        <taxon>Fabaceae</taxon>
        <taxon>Cercidoideae</taxon>
        <taxon>Cercideae</taxon>
        <taxon>Bauhiniinae</taxon>
        <taxon>Bauhinia</taxon>
    </lineage>
</organism>
<evidence type="ECO:0000313" key="1">
    <source>
        <dbReference type="EMBL" id="KAI4349955.1"/>
    </source>
</evidence>
<evidence type="ECO:0000313" key="2">
    <source>
        <dbReference type="Proteomes" id="UP000828941"/>
    </source>
</evidence>
<dbReference type="Proteomes" id="UP000828941">
    <property type="component" value="Chromosome 4"/>
</dbReference>
<reference evidence="1 2" key="1">
    <citation type="journal article" date="2022" name="DNA Res.">
        <title>Chromosomal-level genome assembly of the orchid tree Bauhinia variegata (Leguminosae; Cercidoideae) supports the allotetraploid origin hypothesis of Bauhinia.</title>
        <authorList>
            <person name="Zhong Y."/>
            <person name="Chen Y."/>
            <person name="Zheng D."/>
            <person name="Pang J."/>
            <person name="Liu Y."/>
            <person name="Luo S."/>
            <person name="Meng S."/>
            <person name="Qian L."/>
            <person name="Wei D."/>
            <person name="Dai S."/>
            <person name="Zhou R."/>
        </authorList>
    </citation>
    <scope>NUCLEOTIDE SEQUENCE [LARGE SCALE GENOMIC DNA]</scope>
    <source>
        <strain evidence="1">BV-YZ2020</strain>
    </source>
</reference>
<sequence>MAATETKVEVREEEQAEPLLCKTCVLKVSIHCEGCKRKVKKVLQSIDGVYTINIDLRQQKVTVTGNIDSETLIRKLIKTGKHAELWPEKAGSKKKKKGKSENKEKHSDQESGEESNPSGSNEKETVKVAVQDTPKNVEGSNNTVKIIEGVSVVKVNEGSATGKNVVQIQEPKPEVKHTVILPGGNQPAAAEKKVTIAVPFSNENEAGNEKSGGGSGGKKKKKKGPKGNNTANEGECSGEAPPATGPANQTHGQGHGHVPFPGSVPIPSPANQSPPRHHIYQQYPPDYYAQPVYSMSYNTAYPSSSYSAAYYASPQTYSYACLHPGFGAEMEPSSSDSESYTSQPSDSFEIFSDENPNGCSVM</sequence>
<accession>A0ACB9PTN8</accession>
<name>A0ACB9PTN8_BAUVA</name>
<keyword evidence="2" id="KW-1185">Reference proteome</keyword>
<proteinExistence type="predicted"/>